<dbReference type="PANTHER" id="PTHR38444:SF1">
    <property type="entry name" value="ENTEROBACTIN BIOSYNTHESIS PROTEIN YBDZ"/>
    <property type="match status" value="1"/>
</dbReference>
<sequence length="55" mass="6171">MANPFEAVSGEYLVLCNDEGQFSLWPDFADVPPGWGVVAGPDTRQACLIFIRQWR</sequence>
<dbReference type="Gene3D" id="3.90.820.10">
    <property type="entry name" value="Structural Genomics, Unknown Function 30-nov-00 1gh9 Mol_id"/>
    <property type="match status" value="1"/>
</dbReference>
<proteinExistence type="predicted"/>
<dbReference type="InterPro" id="IPR005153">
    <property type="entry name" value="MbtH-like_dom"/>
</dbReference>
<evidence type="ECO:0000259" key="1">
    <source>
        <dbReference type="SMART" id="SM00923"/>
    </source>
</evidence>
<name>A0ABP7R7I7_9ACTN</name>
<dbReference type="SMART" id="SM00923">
    <property type="entry name" value="MbtH"/>
    <property type="match status" value="1"/>
</dbReference>
<evidence type="ECO:0000313" key="3">
    <source>
        <dbReference type="Proteomes" id="UP001500034"/>
    </source>
</evidence>
<comment type="caution">
    <text evidence="2">The sequence shown here is derived from an EMBL/GenBank/DDBJ whole genome shotgun (WGS) entry which is preliminary data.</text>
</comment>
<feature type="domain" description="MbtH-like" evidence="1">
    <location>
        <begin position="3"/>
        <end position="53"/>
    </location>
</feature>
<dbReference type="Proteomes" id="UP001500034">
    <property type="component" value="Unassembled WGS sequence"/>
</dbReference>
<dbReference type="InterPro" id="IPR038020">
    <property type="entry name" value="MbtH-like_sf"/>
</dbReference>
<protein>
    <submittedName>
        <fullName evidence="2">MbtH family protein</fullName>
    </submittedName>
</protein>
<dbReference type="SUPFAM" id="SSF160582">
    <property type="entry name" value="MbtH-like"/>
    <property type="match status" value="1"/>
</dbReference>
<evidence type="ECO:0000313" key="2">
    <source>
        <dbReference type="EMBL" id="GAA3993493.1"/>
    </source>
</evidence>
<keyword evidence="3" id="KW-1185">Reference proteome</keyword>
<gene>
    <name evidence="2" type="ORF">GCM10022384_46400</name>
</gene>
<dbReference type="InterPro" id="IPR037407">
    <property type="entry name" value="MLP_fam"/>
</dbReference>
<dbReference type="EMBL" id="BAABCQ010000101">
    <property type="protein sequence ID" value="GAA3993493.1"/>
    <property type="molecule type" value="Genomic_DNA"/>
</dbReference>
<dbReference type="Pfam" id="PF03621">
    <property type="entry name" value="MbtH"/>
    <property type="match status" value="1"/>
</dbReference>
<reference evidence="3" key="1">
    <citation type="journal article" date="2019" name="Int. J. Syst. Evol. Microbiol.">
        <title>The Global Catalogue of Microorganisms (GCM) 10K type strain sequencing project: providing services to taxonomists for standard genome sequencing and annotation.</title>
        <authorList>
            <consortium name="The Broad Institute Genomics Platform"/>
            <consortium name="The Broad Institute Genome Sequencing Center for Infectious Disease"/>
            <person name="Wu L."/>
            <person name="Ma J."/>
        </authorList>
    </citation>
    <scope>NUCLEOTIDE SEQUENCE [LARGE SCALE GENOMIC DNA]</scope>
    <source>
        <strain evidence="3">JCM 17027</strain>
    </source>
</reference>
<accession>A0ABP7R7I7</accession>
<dbReference type="PANTHER" id="PTHR38444">
    <property type="entry name" value="ENTEROBACTIN BIOSYNTHESIS PROTEIN YBDZ"/>
    <property type="match status" value="1"/>
</dbReference>
<organism evidence="2 3">
    <name type="scientific">Streptomyces marokkonensis</name>
    <dbReference type="NCBI Taxonomy" id="324855"/>
    <lineage>
        <taxon>Bacteria</taxon>
        <taxon>Bacillati</taxon>
        <taxon>Actinomycetota</taxon>
        <taxon>Actinomycetes</taxon>
        <taxon>Kitasatosporales</taxon>
        <taxon>Streptomycetaceae</taxon>
        <taxon>Streptomyces</taxon>
    </lineage>
</organism>
<dbReference type="RefSeq" id="WP_345595110.1">
    <property type="nucleotide sequence ID" value="NZ_BAABCQ010000101.1"/>
</dbReference>